<keyword evidence="5" id="KW-0238">DNA-binding</keyword>
<dbReference type="PANTHER" id="PTHR32182:SF0">
    <property type="entry name" value="DNA REPLICATION AND REPAIR PROTEIN RECF"/>
    <property type="match status" value="1"/>
</dbReference>
<evidence type="ECO:0000256" key="5">
    <source>
        <dbReference type="ARBA" id="ARBA00023125"/>
    </source>
</evidence>
<dbReference type="InterPro" id="IPR042174">
    <property type="entry name" value="RecF_2"/>
</dbReference>
<proteinExistence type="inferred from homology"/>
<evidence type="ECO:0000259" key="6">
    <source>
        <dbReference type="Pfam" id="PF13175"/>
    </source>
</evidence>
<dbReference type="AlphaFoldDB" id="A0A382GLV1"/>
<evidence type="ECO:0000256" key="3">
    <source>
        <dbReference type="ARBA" id="ARBA00022741"/>
    </source>
</evidence>
<keyword evidence="1" id="KW-0963">Cytoplasm</keyword>
<dbReference type="GO" id="GO:0003697">
    <property type="term" value="F:single-stranded DNA binding"/>
    <property type="evidence" value="ECO:0007669"/>
    <property type="project" value="InterPro"/>
</dbReference>
<keyword evidence="4" id="KW-0067">ATP-binding</keyword>
<dbReference type="Pfam" id="PF13175">
    <property type="entry name" value="AAA_15"/>
    <property type="match status" value="1"/>
</dbReference>
<keyword evidence="2" id="KW-0235">DNA replication</keyword>
<evidence type="ECO:0000256" key="4">
    <source>
        <dbReference type="ARBA" id="ARBA00022840"/>
    </source>
</evidence>
<gene>
    <name evidence="7" type="ORF">METZ01_LOCUS228005</name>
</gene>
<feature type="non-terminal residue" evidence="7">
    <location>
        <position position="218"/>
    </location>
</feature>
<evidence type="ECO:0000256" key="1">
    <source>
        <dbReference type="ARBA" id="ARBA00022490"/>
    </source>
</evidence>
<dbReference type="SUPFAM" id="SSF52540">
    <property type="entry name" value="P-loop containing nucleoside triphosphate hydrolases"/>
    <property type="match status" value="1"/>
</dbReference>
<reference evidence="7" key="1">
    <citation type="submission" date="2018-05" db="EMBL/GenBank/DDBJ databases">
        <authorList>
            <person name="Lanie J.A."/>
            <person name="Ng W.-L."/>
            <person name="Kazmierczak K.M."/>
            <person name="Andrzejewski T.M."/>
            <person name="Davidsen T.M."/>
            <person name="Wayne K.J."/>
            <person name="Tettelin H."/>
            <person name="Glass J.I."/>
            <person name="Rusch D."/>
            <person name="Podicherti R."/>
            <person name="Tsui H.-C.T."/>
            <person name="Winkler M.E."/>
        </authorList>
    </citation>
    <scope>NUCLEOTIDE SEQUENCE</scope>
</reference>
<name>A0A382GLV1_9ZZZZ</name>
<feature type="domain" description="Endonuclease GajA/Old nuclease/RecF-like AAA" evidence="6">
    <location>
        <begin position="1"/>
        <end position="58"/>
    </location>
</feature>
<accession>A0A382GLV1</accession>
<dbReference type="HAMAP" id="MF_00365">
    <property type="entry name" value="RecF"/>
    <property type="match status" value="1"/>
</dbReference>
<evidence type="ECO:0000256" key="2">
    <source>
        <dbReference type="ARBA" id="ARBA00022705"/>
    </source>
</evidence>
<dbReference type="GO" id="GO:0005524">
    <property type="term" value="F:ATP binding"/>
    <property type="evidence" value="ECO:0007669"/>
    <property type="project" value="UniProtKB-KW"/>
</dbReference>
<dbReference type="Gene3D" id="1.20.1050.90">
    <property type="entry name" value="RecF/RecN/SMC, N-terminal domain"/>
    <property type="match status" value="1"/>
</dbReference>
<dbReference type="InterPro" id="IPR041685">
    <property type="entry name" value="AAA_GajA/Old/RecF-like"/>
</dbReference>
<dbReference type="EMBL" id="UINC01055824">
    <property type="protein sequence ID" value="SVB75151.1"/>
    <property type="molecule type" value="Genomic_DNA"/>
</dbReference>
<evidence type="ECO:0000313" key="7">
    <source>
        <dbReference type="EMBL" id="SVB75151.1"/>
    </source>
</evidence>
<dbReference type="PROSITE" id="PS00617">
    <property type="entry name" value="RECF_1"/>
    <property type="match status" value="1"/>
</dbReference>
<dbReference type="GO" id="GO:0006260">
    <property type="term" value="P:DNA replication"/>
    <property type="evidence" value="ECO:0007669"/>
    <property type="project" value="UniProtKB-KW"/>
</dbReference>
<sequence>MYLSHLTMKNFRNYEDIELDLSPGLTIFRGANAQGKSNLLEAIYLLALTKSARAHNERDVIRFEAAEQIPYTRIIGTALQKNSQQVEVRIDMAIAPRQVASTNGTYQKRIRVNGLPKPASQAVGAIAAVLFSADDLSLITGPPSYRRRYLDVLLSQADKDYVKTLQRYLQVMTQRNQLLKRIREGQAGQDELGFWNDELSQQGARIIERRRIAVVALA</sequence>
<keyword evidence="3" id="KW-0547">Nucleotide-binding</keyword>
<dbReference type="GO" id="GO:0006302">
    <property type="term" value="P:double-strand break repair"/>
    <property type="evidence" value="ECO:0007669"/>
    <property type="project" value="TreeGrafter"/>
</dbReference>
<organism evidence="7">
    <name type="scientific">marine metagenome</name>
    <dbReference type="NCBI Taxonomy" id="408172"/>
    <lineage>
        <taxon>unclassified sequences</taxon>
        <taxon>metagenomes</taxon>
        <taxon>ecological metagenomes</taxon>
    </lineage>
</organism>
<protein>
    <recommendedName>
        <fullName evidence="6">Endonuclease GajA/Old nuclease/RecF-like AAA domain-containing protein</fullName>
    </recommendedName>
</protein>
<dbReference type="GO" id="GO:0000731">
    <property type="term" value="P:DNA synthesis involved in DNA repair"/>
    <property type="evidence" value="ECO:0007669"/>
    <property type="project" value="TreeGrafter"/>
</dbReference>
<dbReference type="InterPro" id="IPR018078">
    <property type="entry name" value="DNA-binding_RecF_CS"/>
</dbReference>
<dbReference type="InterPro" id="IPR001238">
    <property type="entry name" value="DNA-binding_RecF"/>
</dbReference>
<dbReference type="Gene3D" id="3.40.50.300">
    <property type="entry name" value="P-loop containing nucleotide triphosphate hydrolases"/>
    <property type="match status" value="1"/>
</dbReference>
<dbReference type="InterPro" id="IPR027417">
    <property type="entry name" value="P-loop_NTPase"/>
</dbReference>
<dbReference type="PANTHER" id="PTHR32182">
    <property type="entry name" value="DNA REPLICATION AND REPAIR PROTEIN RECF"/>
    <property type="match status" value="1"/>
</dbReference>